<proteinExistence type="predicted"/>
<comment type="caution">
    <text evidence="2">The sequence shown here is derived from an EMBL/GenBank/DDBJ whole genome shotgun (WGS) entry which is preliminary data.</text>
</comment>
<dbReference type="EMBL" id="VICG01000011">
    <property type="protein sequence ID" value="KAA8567269.1"/>
    <property type="molecule type" value="Genomic_DNA"/>
</dbReference>
<evidence type="ECO:0000313" key="3">
    <source>
        <dbReference type="Proteomes" id="UP000322873"/>
    </source>
</evidence>
<sequence length="99" mass="10759">MSIHSPTHLPTNHQRSNNFPLGGSRLRLPRRRRDAREALRSIKVTRWVSFSYTHLSIYPSIASGCRGSVRVGAAPSTRALNTCGSEVAAKAIGNLGCDS</sequence>
<name>A0A5M9JH21_MONFR</name>
<dbReference type="AlphaFoldDB" id="A0A5M9JH21"/>
<dbReference type="Proteomes" id="UP000322873">
    <property type="component" value="Unassembled WGS sequence"/>
</dbReference>
<organism evidence="2 3">
    <name type="scientific">Monilinia fructicola</name>
    <name type="common">Brown rot fungus</name>
    <name type="synonym">Ciboria fructicola</name>
    <dbReference type="NCBI Taxonomy" id="38448"/>
    <lineage>
        <taxon>Eukaryota</taxon>
        <taxon>Fungi</taxon>
        <taxon>Dikarya</taxon>
        <taxon>Ascomycota</taxon>
        <taxon>Pezizomycotina</taxon>
        <taxon>Leotiomycetes</taxon>
        <taxon>Helotiales</taxon>
        <taxon>Sclerotiniaceae</taxon>
        <taxon>Monilinia</taxon>
    </lineage>
</organism>
<evidence type="ECO:0000313" key="2">
    <source>
        <dbReference type="EMBL" id="KAA8567269.1"/>
    </source>
</evidence>
<gene>
    <name evidence="2" type="ORF">EYC84_010304</name>
</gene>
<protein>
    <submittedName>
        <fullName evidence="2">Uncharacterized protein</fullName>
    </submittedName>
</protein>
<reference evidence="2 3" key="1">
    <citation type="submission" date="2019-06" db="EMBL/GenBank/DDBJ databases">
        <title>Genome Sequence of the Brown Rot Fungal Pathogen Monilinia fructicola.</title>
        <authorList>
            <person name="De Miccolis Angelini R.M."/>
            <person name="Landi L."/>
            <person name="Abate D."/>
            <person name="Pollastro S."/>
            <person name="Romanazzi G."/>
            <person name="Faretra F."/>
        </authorList>
    </citation>
    <scope>NUCLEOTIDE SEQUENCE [LARGE SCALE GENOMIC DNA]</scope>
    <source>
        <strain evidence="2 3">Mfrc123</strain>
    </source>
</reference>
<accession>A0A5M9JH21</accession>
<feature type="region of interest" description="Disordered" evidence="1">
    <location>
        <begin position="1"/>
        <end position="30"/>
    </location>
</feature>
<evidence type="ECO:0000256" key="1">
    <source>
        <dbReference type="SAM" id="MobiDB-lite"/>
    </source>
</evidence>
<keyword evidence="3" id="KW-1185">Reference proteome</keyword>
<feature type="compositionally biased region" description="Polar residues" evidence="1">
    <location>
        <begin position="1"/>
        <end position="19"/>
    </location>
</feature>